<dbReference type="GO" id="GO:0005886">
    <property type="term" value="C:plasma membrane"/>
    <property type="evidence" value="ECO:0007669"/>
    <property type="project" value="UniProtKB-SubCell"/>
</dbReference>
<evidence type="ECO:0000313" key="10">
    <source>
        <dbReference type="Proteomes" id="UP000018227"/>
    </source>
</evidence>
<accession>V2XZQ7</accession>
<proteinExistence type="inferred from homology"/>
<feature type="transmembrane region" description="Helical" evidence="7">
    <location>
        <begin position="246"/>
        <end position="267"/>
    </location>
</feature>
<dbReference type="PANTHER" id="PTHR43744:SF8">
    <property type="entry name" value="SN-GLYCEROL-3-PHOSPHATE TRANSPORT SYSTEM PERMEASE PROTEIN UGPE"/>
    <property type="match status" value="1"/>
</dbReference>
<feature type="transmembrane region" description="Helical" evidence="7">
    <location>
        <begin position="187"/>
        <end position="212"/>
    </location>
</feature>
<dbReference type="Gene3D" id="1.10.3720.10">
    <property type="entry name" value="MetI-like"/>
    <property type="match status" value="1"/>
</dbReference>
<feature type="transmembrane region" description="Helical" evidence="7">
    <location>
        <begin position="113"/>
        <end position="131"/>
    </location>
</feature>
<evidence type="ECO:0000259" key="8">
    <source>
        <dbReference type="PROSITE" id="PS50928"/>
    </source>
</evidence>
<reference evidence="9 10" key="1">
    <citation type="submission" date="2013-06" db="EMBL/GenBank/DDBJ databases">
        <authorList>
            <person name="Weinstock G."/>
            <person name="Sodergren E."/>
            <person name="Clifton S."/>
            <person name="Fulton L."/>
            <person name="Fulton B."/>
            <person name="Courtney L."/>
            <person name="Fronick C."/>
            <person name="Harrison M."/>
            <person name="Strong C."/>
            <person name="Farmer C."/>
            <person name="Delahaunty K."/>
            <person name="Markovic C."/>
            <person name="Hall O."/>
            <person name="Minx P."/>
            <person name="Tomlinson C."/>
            <person name="Mitreva M."/>
            <person name="Nelson J."/>
            <person name="Hou S."/>
            <person name="Wollam A."/>
            <person name="Pepin K.H."/>
            <person name="Johnson M."/>
            <person name="Bhonagiri V."/>
            <person name="Nash W.E."/>
            <person name="Warren W."/>
            <person name="Chinwalla A."/>
            <person name="Mardis E.R."/>
            <person name="Wilson R.K."/>
        </authorList>
    </citation>
    <scope>NUCLEOTIDE SEQUENCE [LARGE SCALE GENOMIC DNA]</scope>
    <source>
        <strain evidence="9 10">ATCC 51271</strain>
    </source>
</reference>
<dbReference type="EMBL" id="ACIL03000016">
    <property type="protein sequence ID" value="ESL02188.1"/>
    <property type="molecule type" value="Genomic_DNA"/>
</dbReference>
<evidence type="ECO:0000256" key="4">
    <source>
        <dbReference type="ARBA" id="ARBA00022692"/>
    </source>
</evidence>
<keyword evidence="10" id="KW-1185">Reference proteome</keyword>
<evidence type="ECO:0000256" key="6">
    <source>
        <dbReference type="ARBA" id="ARBA00023136"/>
    </source>
</evidence>
<dbReference type="Proteomes" id="UP000018227">
    <property type="component" value="Unassembled WGS sequence"/>
</dbReference>
<dbReference type="CDD" id="cd06261">
    <property type="entry name" value="TM_PBP2"/>
    <property type="match status" value="1"/>
</dbReference>
<evidence type="ECO:0000256" key="1">
    <source>
        <dbReference type="ARBA" id="ARBA00004651"/>
    </source>
</evidence>
<evidence type="ECO:0000313" key="9">
    <source>
        <dbReference type="EMBL" id="ESL02188.1"/>
    </source>
</evidence>
<keyword evidence="3" id="KW-1003">Cell membrane</keyword>
<name>V2XZQ7_9FIRM</name>
<dbReference type="InterPro" id="IPR035906">
    <property type="entry name" value="MetI-like_sf"/>
</dbReference>
<dbReference type="SUPFAM" id="SSF161098">
    <property type="entry name" value="MetI-like"/>
    <property type="match status" value="1"/>
</dbReference>
<dbReference type="eggNOG" id="COG0395">
    <property type="taxonomic scope" value="Bacteria"/>
</dbReference>
<dbReference type="Pfam" id="PF00528">
    <property type="entry name" value="BPD_transp_1"/>
    <property type="match status" value="1"/>
</dbReference>
<feature type="transmembrane region" description="Helical" evidence="7">
    <location>
        <begin position="12"/>
        <end position="33"/>
    </location>
</feature>
<dbReference type="HOGENOM" id="CLU_016047_1_2_9"/>
<feature type="transmembrane region" description="Helical" evidence="7">
    <location>
        <begin position="143"/>
        <end position="166"/>
    </location>
</feature>
<dbReference type="AlphaFoldDB" id="V2XZQ7"/>
<feature type="transmembrane region" description="Helical" evidence="7">
    <location>
        <begin position="79"/>
        <end position="101"/>
    </location>
</feature>
<dbReference type="PANTHER" id="PTHR43744">
    <property type="entry name" value="ABC TRANSPORTER PERMEASE PROTEIN MG189-RELATED-RELATED"/>
    <property type="match status" value="1"/>
</dbReference>
<feature type="domain" description="ABC transmembrane type-1" evidence="8">
    <location>
        <begin position="75"/>
        <end position="267"/>
    </location>
</feature>
<keyword evidence="2 7" id="KW-0813">Transport</keyword>
<dbReference type="PROSITE" id="PS50928">
    <property type="entry name" value="ABC_TM1"/>
    <property type="match status" value="1"/>
</dbReference>
<comment type="similarity">
    <text evidence="7">Belongs to the binding-protein-dependent transport system permease family.</text>
</comment>
<organism evidence="9 10">
    <name type="scientific">Catonella morbi ATCC 51271</name>
    <dbReference type="NCBI Taxonomy" id="592026"/>
    <lineage>
        <taxon>Bacteria</taxon>
        <taxon>Bacillati</taxon>
        <taxon>Bacillota</taxon>
        <taxon>Clostridia</taxon>
        <taxon>Lachnospirales</taxon>
        <taxon>Lachnospiraceae</taxon>
        <taxon>Catonella</taxon>
    </lineage>
</organism>
<sequence>MSKMKRSKSSRILKILSYVLLITGMIVILYPFYLTIITALKTPQESSQSFFSFPQSFYLGNFVNVLQKANYFVFFRNSAVVTLVSVFFIMVLIPMCSYAIARNMEKRYYKTMYFYLLAGIFVPFQVIMVPLVKYLSKLNLCNIPGLIIMCVTLASSQGVFLLVNYIRSVPRDLEEAAYIDGCGTVKAYVKIVLPMIRPILATIFVLNALWVWNDFQMPLLILNQSQDMWTLPLFQYNFKSQYSFDYNLAFASYLIAMIPVLIAYACAQKHIVSGLTQGAVKS</sequence>
<comment type="subcellular location">
    <subcellularLocation>
        <location evidence="1 7">Cell membrane</location>
        <topology evidence="1 7">Multi-pass membrane protein</topology>
    </subcellularLocation>
</comment>
<evidence type="ECO:0000256" key="2">
    <source>
        <dbReference type="ARBA" id="ARBA00022448"/>
    </source>
</evidence>
<evidence type="ECO:0000256" key="7">
    <source>
        <dbReference type="RuleBase" id="RU363032"/>
    </source>
</evidence>
<protein>
    <submittedName>
        <fullName evidence="9">ABC transporter, permease protein</fullName>
    </submittedName>
</protein>
<evidence type="ECO:0000256" key="3">
    <source>
        <dbReference type="ARBA" id="ARBA00022475"/>
    </source>
</evidence>
<dbReference type="STRING" id="592026.GCWU0000282_002322"/>
<evidence type="ECO:0000256" key="5">
    <source>
        <dbReference type="ARBA" id="ARBA00022989"/>
    </source>
</evidence>
<keyword evidence="4 7" id="KW-0812">Transmembrane</keyword>
<keyword evidence="5 7" id="KW-1133">Transmembrane helix</keyword>
<gene>
    <name evidence="9" type="ORF">GCWU0000282_002322</name>
</gene>
<dbReference type="InterPro" id="IPR000515">
    <property type="entry name" value="MetI-like"/>
</dbReference>
<keyword evidence="6 7" id="KW-0472">Membrane</keyword>
<comment type="caution">
    <text evidence="9">The sequence shown here is derived from an EMBL/GenBank/DDBJ whole genome shotgun (WGS) entry which is preliminary data.</text>
</comment>
<dbReference type="GO" id="GO:0055085">
    <property type="term" value="P:transmembrane transport"/>
    <property type="evidence" value="ECO:0007669"/>
    <property type="project" value="InterPro"/>
</dbReference>